<dbReference type="Pfam" id="PF08534">
    <property type="entry name" value="Redoxin"/>
    <property type="match status" value="1"/>
</dbReference>
<comment type="similarity">
    <text evidence="3">Belongs to the peroxiredoxin family. Prx5 subfamily.</text>
</comment>
<keyword evidence="2 3" id="KW-0560">Oxidoreductase</keyword>
<dbReference type="EMBL" id="JADGMQ010000012">
    <property type="protein sequence ID" value="MBI1621997.1"/>
    <property type="molecule type" value="Genomic_DNA"/>
</dbReference>
<dbReference type="InterPro" id="IPR036249">
    <property type="entry name" value="Thioredoxin-like_sf"/>
</dbReference>
<dbReference type="EC" id="1.11.1.27" evidence="3"/>
<dbReference type="PROSITE" id="PS51352">
    <property type="entry name" value="THIOREDOXIN_2"/>
    <property type="match status" value="1"/>
</dbReference>
<keyword evidence="3" id="KW-0049">Antioxidant</keyword>
<evidence type="ECO:0000313" key="5">
    <source>
        <dbReference type="EMBL" id="MBI1621997.1"/>
    </source>
</evidence>
<accession>A0ABS0SFD6</accession>
<dbReference type="InterPro" id="IPR013740">
    <property type="entry name" value="Redoxin"/>
</dbReference>
<proteinExistence type="inferred from homology"/>
<dbReference type="Gene3D" id="3.40.30.10">
    <property type="entry name" value="Glutaredoxin"/>
    <property type="match status" value="1"/>
</dbReference>
<feature type="domain" description="Thioredoxin" evidence="4">
    <location>
        <begin position="3"/>
        <end position="160"/>
    </location>
</feature>
<comment type="function">
    <text evidence="3">Thiol-specific peroxidase that catalyzes the reduction of hydrogen peroxide and organic hydroperoxides to water and alcohols, respectively. Plays a role in cell protection against oxidative stress by detoxifying peroxides.</text>
</comment>
<gene>
    <name evidence="5" type="ORF">IOD40_15150</name>
</gene>
<evidence type="ECO:0000256" key="1">
    <source>
        <dbReference type="ARBA" id="ARBA00022559"/>
    </source>
</evidence>
<evidence type="ECO:0000256" key="2">
    <source>
        <dbReference type="ARBA" id="ARBA00023002"/>
    </source>
</evidence>
<reference evidence="5 6" key="1">
    <citation type="submission" date="2020-10" db="EMBL/GenBank/DDBJ databases">
        <title>Aquamicrobium zhengzhouensis sp. nov., a exopolysaccharide producing bacterium isolated from farmland soil.</title>
        <authorList>
            <person name="Wang X."/>
        </authorList>
    </citation>
    <scope>NUCLEOTIDE SEQUENCE [LARGE SCALE GENOMIC DNA]</scope>
    <source>
        <strain evidence="6">cd-1</strain>
    </source>
</reference>
<evidence type="ECO:0000313" key="6">
    <source>
        <dbReference type="Proteomes" id="UP000601789"/>
    </source>
</evidence>
<dbReference type="PANTHER" id="PTHR10430">
    <property type="entry name" value="PEROXIREDOXIN"/>
    <property type="match status" value="1"/>
</dbReference>
<dbReference type="SUPFAM" id="SSF52833">
    <property type="entry name" value="Thioredoxin-like"/>
    <property type="match status" value="1"/>
</dbReference>
<dbReference type="CDD" id="cd03013">
    <property type="entry name" value="PRX5_like"/>
    <property type="match status" value="1"/>
</dbReference>
<dbReference type="RefSeq" id="WP_198477535.1">
    <property type="nucleotide sequence ID" value="NZ_JADGMQ010000012.1"/>
</dbReference>
<evidence type="ECO:0000259" key="4">
    <source>
        <dbReference type="PROSITE" id="PS51352"/>
    </source>
</evidence>
<keyword evidence="6" id="KW-1185">Reference proteome</keyword>
<sequence length="160" mass="16757">MTIAVGQKLPDLTFATMTEDGPKSLSTAEIFGGKKVVLFGVPGAFTPTCNNNHLPGYLENYDAILAKGVDTIAVVAVNDVFVMGAWARFTGSEGKIVHLADGSGNFAKATGLELDLTERGLGVRNQRFSMIVEDGVVKQLNIEESAGVANSGAAAVLEQL</sequence>
<dbReference type="PANTHER" id="PTHR10430:SF16">
    <property type="entry name" value="PEROXIREDOXIN-5, MITOCHONDRIAL"/>
    <property type="match status" value="1"/>
</dbReference>
<evidence type="ECO:0000256" key="3">
    <source>
        <dbReference type="RuleBase" id="RU366011"/>
    </source>
</evidence>
<keyword evidence="1 3" id="KW-0575">Peroxidase</keyword>
<organism evidence="5 6">
    <name type="scientific">Aquamicrobium zhengzhouense</name>
    <dbReference type="NCBI Taxonomy" id="2781738"/>
    <lineage>
        <taxon>Bacteria</taxon>
        <taxon>Pseudomonadati</taxon>
        <taxon>Pseudomonadota</taxon>
        <taxon>Alphaproteobacteria</taxon>
        <taxon>Hyphomicrobiales</taxon>
        <taxon>Phyllobacteriaceae</taxon>
        <taxon>Aquamicrobium</taxon>
    </lineage>
</organism>
<name>A0ABS0SFD6_9HYPH</name>
<comment type="catalytic activity">
    <reaction evidence="3">
        <text>a hydroperoxide + 2 glutathione = an alcohol + glutathione disulfide + H2O</text>
        <dbReference type="Rhea" id="RHEA:62632"/>
        <dbReference type="ChEBI" id="CHEBI:15377"/>
        <dbReference type="ChEBI" id="CHEBI:30879"/>
        <dbReference type="ChEBI" id="CHEBI:35924"/>
        <dbReference type="ChEBI" id="CHEBI:57925"/>
        <dbReference type="ChEBI" id="CHEBI:58297"/>
        <dbReference type="EC" id="1.11.1.27"/>
    </reaction>
</comment>
<comment type="caution">
    <text evidence="5">The sequence shown here is derived from an EMBL/GenBank/DDBJ whole genome shotgun (WGS) entry which is preliminary data.</text>
</comment>
<protein>
    <recommendedName>
        <fullName evidence="3">Glutathione-dependent peroxiredoxin</fullName>
        <ecNumber evidence="3">1.11.1.27</ecNumber>
    </recommendedName>
</protein>
<keyword evidence="3" id="KW-0676">Redox-active center</keyword>
<dbReference type="InterPro" id="IPR013766">
    <property type="entry name" value="Thioredoxin_domain"/>
</dbReference>
<dbReference type="Proteomes" id="UP000601789">
    <property type="component" value="Unassembled WGS sequence"/>
</dbReference>
<dbReference type="InterPro" id="IPR037944">
    <property type="entry name" value="PRX5-like"/>
</dbReference>